<organism evidence="2 4">
    <name type="scientific">Pseudomonas amygdali pv. lachrymans</name>
    <name type="common">Pseudomonas syringae pv. lachrymans</name>
    <dbReference type="NCBI Taxonomy" id="53707"/>
    <lineage>
        <taxon>Bacteria</taxon>
        <taxon>Pseudomonadati</taxon>
        <taxon>Pseudomonadota</taxon>
        <taxon>Gammaproteobacteria</taxon>
        <taxon>Pseudomonadales</taxon>
        <taxon>Pseudomonadaceae</taxon>
        <taxon>Pseudomonas</taxon>
        <taxon>Pseudomonas amygdali</taxon>
    </lineage>
</organism>
<feature type="transmembrane region" description="Helical" evidence="1">
    <location>
        <begin position="38"/>
        <end position="63"/>
    </location>
</feature>
<comment type="caution">
    <text evidence="2">The sequence shown here is derived from an EMBL/GenBank/DDBJ whole genome shotgun (WGS) entry which is preliminary data.</text>
</comment>
<keyword evidence="1" id="KW-0812">Transmembrane</keyword>
<proteinExistence type="predicted"/>
<evidence type="ECO:0000313" key="4">
    <source>
        <dbReference type="Proteomes" id="UP000037943"/>
    </source>
</evidence>
<dbReference type="EMBL" id="LGLK01000057">
    <property type="protein sequence ID" value="KPC18143.1"/>
    <property type="molecule type" value="Genomic_DNA"/>
</dbReference>
<reference evidence="2 4" key="1">
    <citation type="submission" date="2015-07" db="EMBL/GenBank/DDBJ databases">
        <authorList>
            <person name="O'Brien H.E."/>
            <person name="Thakur S."/>
            <person name="Gong Y."/>
            <person name="Wang P.W."/>
            <person name="Guttman D.S."/>
        </authorList>
    </citation>
    <scope>NUCLEOTIDE SEQUENCE</scope>
    <source>
        <strain evidence="2 4">107</strain>
    </source>
</reference>
<dbReference type="EMBL" id="LGLK01000057">
    <property type="protein sequence ID" value="KPC17184.1"/>
    <property type="molecule type" value="Genomic_DNA"/>
</dbReference>
<keyword evidence="4" id="KW-1185">Reference proteome</keyword>
<evidence type="ECO:0000313" key="3">
    <source>
        <dbReference type="EMBL" id="KPC18143.1"/>
    </source>
</evidence>
<protein>
    <submittedName>
        <fullName evidence="2">Uncharacterized protein</fullName>
    </submittedName>
</protein>
<accession>A0ABR5KRB6</accession>
<sequence>MYDLVANLVLNWHNMVDLISTQHPSDEIIELLKLGFKMAVFCTLLVSAAFVCLFSWSMVHFALWQAHHQPDKQATKTQIEAASV</sequence>
<evidence type="ECO:0000313" key="2">
    <source>
        <dbReference type="EMBL" id="KPC17184.1"/>
    </source>
</evidence>
<keyword evidence="1" id="KW-1133">Transmembrane helix</keyword>
<name>A0ABR5KRB6_PSEAV</name>
<keyword evidence="1" id="KW-0472">Membrane</keyword>
<reference evidence="2 4" key="2">
    <citation type="submission" date="2015-10" db="EMBL/GenBank/DDBJ databases">
        <title>Comparative genomics and high-throughput reverse genetic screens identify a new phytobacterial MAMP and an Arabidopsis receptor required for immune elicitation.</title>
        <authorList>
            <person name="Mott G.A."/>
            <person name="Thakur S."/>
            <person name="Wang P.W."/>
            <person name="Desveaux D."/>
            <person name="Guttman D.S."/>
        </authorList>
    </citation>
    <scope>NUCLEOTIDE SEQUENCE [LARGE SCALE GENOMIC DNA]</scope>
    <source>
        <strain evidence="2 4">107</strain>
    </source>
</reference>
<dbReference type="Proteomes" id="UP000037943">
    <property type="component" value="Unassembled WGS sequence"/>
</dbReference>
<gene>
    <name evidence="2" type="ORF">AC499_0386</name>
    <name evidence="3" type="ORF">AC499_1345</name>
</gene>
<evidence type="ECO:0000256" key="1">
    <source>
        <dbReference type="SAM" id="Phobius"/>
    </source>
</evidence>